<evidence type="ECO:0008006" key="4">
    <source>
        <dbReference type="Google" id="ProtNLM"/>
    </source>
</evidence>
<evidence type="ECO:0000313" key="3">
    <source>
        <dbReference type="Proteomes" id="UP001142592"/>
    </source>
</evidence>
<dbReference type="AlphaFoldDB" id="A0A9X3DAM4"/>
<keyword evidence="3" id="KW-1185">Reference proteome</keyword>
<protein>
    <recommendedName>
        <fullName evidence="4">DUF4133 domain-containing protein</fullName>
    </recommendedName>
</protein>
<name>A0A9X3DAM4_9SPHI</name>
<gene>
    <name evidence="2" type="ORF">OQZ29_02905</name>
</gene>
<keyword evidence="1" id="KW-0812">Transmembrane</keyword>
<dbReference type="Proteomes" id="UP001142592">
    <property type="component" value="Unassembled WGS sequence"/>
</dbReference>
<evidence type="ECO:0000313" key="2">
    <source>
        <dbReference type="EMBL" id="MCX3263675.1"/>
    </source>
</evidence>
<keyword evidence="1" id="KW-1133">Transmembrane helix</keyword>
<feature type="transmembrane region" description="Helical" evidence="1">
    <location>
        <begin position="47"/>
        <end position="67"/>
    </location>
</feature>
<accession>A0A9X3DAM4</accession>
<dbReference type="RefSeq" id="WP_266268442.1">
    <property type="nucleotide sequence ID" value="NZ_JAPJUH010000001.1"/>
</dbReference>
<evidence type="ECO:0000256" key="1">
    <source>
        <dbReference type="SAM" id="Phobius"/>
    </source>
</evidence>
<comment type="caution">
    <text evidence="2">The sequence shown here is derived from an EMBL/GenBank/DDBJ whole genome shotgun (WGS) entry which is preliminary data.</text>
</comment>
<reference evidence="2" key="1">
    <citation type="submission" date="2022-11" db="EMBL/GenBank/DDBJ databases">
        <authorList>
            <person name="Graham C."/>
            <person name="Newman J.D."/>
        </authorList>
    </citation>
    <scope>NUCLEOTIDE SEQUENCE</scope>
    <source>
        <strain evidence="2">DSM 19486</strain>
    </source>
</reference>
<keyword evidence="1" id="KW-0472">Membrane</keyword>
<sequence length="91" mass="10290">MERFLIYKGLQQPLSYKGLKGKYIGWGIGSLASGIFTGGLLGAIFNMYLGIFLSLALGGGMFWYTLYRQKKGLHDKRRETGVFVHQNKIRL</sequence>
<dbReference type="EMBL" id="JAPJUH010000001">
    <property type="protein sequence ID" value="MCX3263675.1"/>
    <property type="molecule type" value="Genomic_DNA"/>
</dbReference>
<proteinExistence type="predicted"/>
<organism evidence="2 3">
    <name type="scientific">Pedobacter agri</name>
    <dbReference type="NCBI Taxonomy" id="454586"/>
    <lineage>
        <taxon>Bacteria</taxon>
        <taxon>Pseudomonadati</taxon>
        <taxon>Bacteroidota</taxon>
        <taxon>Sphingobacteriia</taxon>
        <taxon>Sphingobacteriales</taxon>
        <taxon>Sphingobacteriaceae</taxon>
        <taxon>Pedobacter</taxon>
    </lineage>
</organism>
<feature type="transmembrane region" description="Helical" evidence="1">
    <location>
        <begin position="21"/>
        <end position="41"/>
    </location>
</feature>